<dbReference type="InterPro" id="IPR007049">
    <property type="entry name" value="Carb-sel_porin_OprB"/>
</dbReference>
<dbReference type="Gene3D" id="2.40.160.180">
    <property type="entry name" value="Carbohydrate-selective porin OprB"/>
    <property type="match status" value="1"/>
</dbReference>
<evidence type="ECO:0000313" key="3">
    <source>
        <dbReference type="EMBL" id="SED21607.1"/>
    </source>
</evidence>
<organism evidence="3 4">
    <name type="scientific">Bradyrhizobium erythrophlei</name>
    <dbReference type="NCBI Taxonomy" id="1437360"/>
    <lineage>
        <taxon>Bacteria</taxon>
        <taxon>Pseudomonadati</taxon>
        <taxon>Pseudomonadota</taxon>
        <taxon>Alphaproteobacteria</taxon>
        <taxon>Hyphomicrobiales</taxon>
        <taxon>Nitrobacteraceae</taxon>
        <taxon>Bradyrhizobium</taxon>
    </lineage>
</organism>
<gene>
    <name evidence="3" type="ORF">SAMN05444164_4104</name>
</gene>
<dbReference type="EMBL" id="FNTH01000001">
    <property type="protein sequence ID" value="SED21607.1"/>
    <property type="molecule type" value="Genomic_DNA"/>
</dbReference>
<dbReference type="GO" id="GO:0015288">
    <property type="term" value="F:porin activity"/>
    <property type="evidence" value="ECO:0007669"/>
    <property type="project" value="InterPro"/>
</dbReference>
<dbReference type="Pfam" id="PF04966">
    <property type="entry name" value="OprB"/>
    <property type="match status" value="1"/>
</dbReference>
<proteinExistence type="inferred from homology"/>
<dbReference type="GO" id="GO:0008643">
    <property type="term" value="P:carbohydrate transport"/>
    <property type="evidence" value="ECO:0007669"/>
    <property type="project" value="InterPro"/>
</dbReference>
<dbReference type="PANTHER" id="PTHR37944">
    <property type="entry name" value="PORIN B"/>
    <property type="match status" value="1"/>
</dbReference>
<dbReference type="InterPro" id="IPR038673">
    <property type="entry name" value="OprB_sf"/>
</dbReference>
<dbReference type="AlphaFoldDB" id="A0A1H4YVB8"/>
<dbReference type="PANTHER" id="PTHR37944:SF1">
    <property type="entry name" value="PORIN B"/>
    <property type="match status" value="1"/>
</dbReference>
<reference evidence="3 4" key="1">
    <citation type="submission" date="2016-10" db="EMBL/GenBank/DDBJ databases">
        <authorList>
            <person name="de Groot N.N."/>
        </authorList>
    </citation>
    <scope>NUCLEOTIDE SEQUENCE [LARGE SCALE GENOMIC DNA]</scope>
    <source>
        <strain evidence="3 4">MT12</strain>
    </source>
</reference>
<sequence length="458" mass="49644">MSAPVAAQEADSTAAQLRALDVKLLPKGWDIPYPSFSDTLTGDLAGYRTTLAQYGFGLITLGPSVFAGNVLNTPRTLPAQYNFFGTIAPCVSKFSPCAGNQVYFGQQASGVGIWAPTLTYDLSRLGVPDGQIVFTLAILASSWEGYLPNAVELGNLTWWQTAFDKRMEIEVGYMSNAYRYMGTQIGGNFANTFGPGASINILLGESYLATPGANFTFHLNETLYDKFGVQVSGVVRGKTSNPIFDEHYENPTAVAFAPQNTGTFFIDEVGYKTKPQPGSPSTWIRGGFMYNTAVFTDLRSSDPNATIKGNEGVFFLADRQLWQQDPTSSYGAGRGIYAGFTYMGAPAKTTPISDYYEGRAYWVGPFDSRPNDMLSFVYFHQDYSKYLTASLNALNVTSMGTAPGGFDFANSYSISYLGHLAPGLYAQIGLSYTDHPAGVNYKNEGSALLIQGSITTVF</sequence>
<comment type="similarity">
    <text evidence="1 2">Belongs to the OprB family.</text>
</comment>
<dbReference type="InterPro" id="IPR052932">
    <property type="entry name" value="OprB_Porin"/>
</dbReference>
<evidence type="ECO:0000256" key="2">
    <source>
        <dbReference type="RuleBase" id="RU363072"/>
    </source>
</evidence>
<evidence type="ECO:0000256" key="1">
    <source>
        <dbReference type="ARBA" id="ARBA00008769"/>
    </source>
</evidence>
<protein>
    <submittedName>
        <fullName evidence="3">Porin</fullName>
    </submittedName>
</protein>
<accession>A0A1H4YVB8</accession>
<dbReference type="Proteomes" id="UP000198992">
    <property type="component" value="Unassembled WGS sequence"/>
</dbReference>
<evidence type="ECO:0000313" key="4">
    <source>
        <dbReference type="Proteomes" id="UP000198992"/>
    </source>
</evidence>
<dbReference type="GO" id="GO:0016020">
    <property type="term" value="C:membrane"/>
    <property type="evidence" value="ECO:0007669"/>
    <property type="project" value="InterPro"/>
</dbReference>
<name>A0A1H4YVB8_9BRAD</name>